<dbReference type="GO" id="GO:0005886">
    <property type="term" value="C:plasma membrane"/>
    <property type="evidence" value="ECO:0007669"/>
    <property type="project" value="UniProtKB-SubCell"/>
</dbReference>
<dbReference type="Proteomes" id="UP000319986">
    <property type="component" value="Unassembled WGS sequence"/>
</dbReference>
<keyword evidence="7 8" id="KW-0472">Membrane</keyword>
<dbReference type="InterPro" id="IPR052017">
    <property type="entry name" value="TSUP"/>
</dbReference>
<evidence type="ECO:0000256" key="3">
    <source>
        <dbReference type="ARBA" id="ARBA00022448"/>
    </source>
</evidence>
<keyword evidence="3" id="KW-0813">Transport</keyword>
<evidence type="ECO:0000256" key="2">
    <source>
        <dbReference type="ARBA" id="ARBA00009142"/>
    </source>
</evidence>
<keyword evidence="4 8" id="KW-1003">Cell membrane</keyword>
<dbReference type="InterPro" id="IPR002781">
    <property type="entry name" value="TM_pro_TauE-like"/>
</dbReference>
<evidence type="ECO:0000256" key="4">
    <source>
        <dbReference type="ARBA" id="ARBA00022475"/>
    </source>
</evidence>
<dbReference type="OMA" id="WYFVRNG"/>
<proteinExistence type="inferred from homology"/>
<comment type="subcellular location">
    <subcellularLocation>
        <location evidence="1 8">Cell membrane</location>
        <topology evidence="1 8">Multi-pass membrane protein</topology>
    </subcellularLocation>
</comment>
<organism evidence="9 10">
    <name type="scientific">Corynebacterium variabile</name>
    <dbReference type="NCBI Taxonomy" id="1727"/>
    <lineage>
        <taxon>Bacteria</taxon>
        <taxon>Bacillati</taxon>
        <taxon>Actinomycetota</taxon>
        <taxon>Actinomycetes</taxon>
        <taxon>Mycobacteriales</taxon>
        <taxon>Corynebacteriaceae</taxon>
        <taxon>Corynebacterium</taxon>
    </lineage>
</organism>
<dbReference type="AlphaFoldDB" id="A0A4Y4C0Y6"/>
<dbReference type="PANTHER" id="PTHR30269:SF0">
    <property type="entry name" value="MEMBRANE TRANSPORTER PROTEIN YFCA-RELATED"/>
    <property type="match status" value="1"/>
</dbReference>
<keyword evidence="5 8" id="KW-0812">Transmembrane</keyword>
<evidence type="ECO:0000256" key="6">
    <source>
        <dbReference type="ARBA" id="ARBA00022989"/>
    </source>
</evidence>
<dbReference type="EMBL" id="BJNT01000015">
    <property type="protein sequence ID" value="GEC86675.1"/>
    <property type="molecule type" value="Genomic_DNA"/>
</dbReference>
<dbReference type="GeneID" id="82888117"/>
<dbReference type="Pfam" id="PF01925">
    <property type="entry name" value="TauE"/>
    <property type="match status" value="1"/>
</dbReference>
<feature type="transmembrane region" description="Helical" evidence="8">
    <location>
        <begin position="114"/>
        <end position="132"/>
    </location>
</feature>
<evidence type="ECO:0000256" key="1">
    <source>
        <dbReference type="ARBA" id="ARBA00004651"/>
    </source>
</evidence>
<feature type="transmembrane region" description="Helical" evidence="8">
    <location>
        <begin position="182"/>
        <end position="200"/>
    </location>
</feature>
<protein>
    <recommendedName>
        <fullName evidence="8">Probable membrane transporter protein</fullName>
    </recommendedName>
</protein>
<feature type="transmembrane region" description="Helical" evidence="8">
    <location>
        <begin position="20"/>
        <end position="48"/>
    </location>
</feature>
<keyword evidence="6 8" id="KW-1133">Transmembrane helix</keyword>
<feature type="transmembrane region" description="Helical" evidence="8">
    <location>
        <begin position="88"/>
        <end position="108"/>
    </location>
</feature>
<reference evidence="9 10" key="1">
    <citation type="submission" date="2019-06" db="EMBL/GenBank/DDBJ databases">
        <title>Whole genome shotgun sequence of Corynebacterium variabile NBRC 15286.</title>
        <authorList>
            <person name="Hosoyama A."/>
            <person name="Uohara A."/>
            <person name="Ohji S."/>
            <person name="Ichikawa N."/>
        </authorList>
    </citation>
    <scope>NUCLEOTIDE SEQUENCE [LARGE SCALE GENOMIC DNA]</scope>
    <source>
        <strain evidence="9 10">NBRC 15286</strain>
    </source>
</reference>
<feature type="transmembrane region" description="Helical" evidence="8">
    <location>
        <begin position="159"/>
        <end position="176"/>
    </location>
</feature>
<comment type="similarity">
    <text evidence="2 8">Belongs to the 4-toluene sulfonate uptake permease (TSUP) (TC 2.A.102) family.</text>
</comment>
<name>A0A4Y4C0Y6_9CORY</name>
<feature type="transmembrane region" description="Helical" evidence="8">
    <location>
        <begin position="254"/>
        <end position="272"/>
    </location>
</feature>
<evidence type="ECO:0000256" key="8">
    <source>
        <dbReference type="RuleBase" id="RU363041"/>
    </source>
</evidence>
<gene>
    <name evidence="9" type="ORF">CVA01_19890</name>
</gene>
<evidence type="ECO:0000313" key="9">
    <source>
        <dbReference type="EMBL" id="GEC86675.1"/>
    </source>
</evidence>
<evidence type="ECO:0000256" key="5">
    <source>
        <dbReference type="ARBA" id="ARBA00022692"/>
    </source>
</evidence>
<comment type="caution">
    <text evidence="9">The sequence shown here is derived from an EMBL/GenBank/DDBJ whole genome shotgun (WGS) entry which is preliminary data.</text>
</comment>
<dbReference type="RefSeq" id="WP_014009347.1">
    <property type="nucleotide sequence ID" value="NZ_BJNT01000015.1"/>
</dbReference>
<accession>A0A4Y4C0Y6</accession>
<dbReference type="PANTHER" id="PTHR30269">
    <property type="entry name" value="TRANSMEMBRANE PROTEIN YFCA"/>
    <property type="match status" value="1"/>
</dbReference>
<evidence type="ECO:0000313" key="10">
    <source>
        <dbReference type="Proteomes" id="UP000319986"/>
    </source>
</evidence>
<feature type="transmembrane region" description="Helical" evidence="8">
    <location>
        <begin position="212"/>
        <end position="234"/>
    </location>
</feature>
<evidence type="ECO:0000256" key="7">
    <source>
        <dbReference type="ARBA" id="ARBA00023136"/>
    </source>
</evidence>
<sequence>MSGFLDLVAPGSDLSPVGLLILVLGAVLAGGVDAVIGGGGLVLIPLILACAPGLPAQVALGTNKFTAVFGTASAGLRMVRTVRIDWRAVRLCAPLAGLCSAGGALMASAVSSDVLRPVVVVLMLAAGAFVALRPSFGRDTGATGASGVDATPRPSRRRLALGLGLIALIGAYDGFFGPGTGMFLVIVFTALMSRTLIQSLAMTKLVNTATNIGGLVVFAAGGHVLWLLGIVLAVFNVLGAQVGAKIVLDRGTGFVRIALLVLIVVMSAKLIVDML</sequence>